<feature type="transmembrane region" description="Helical" evidence="1">
    <location>
        <begin position="14"/>
        <end position="34"/>
    </location>
</feature>
<evidence type="ECO:0000313" key="2">
    <source>
        <dbReference type="EMBL" id="BCS88831.1"/>
    </source>
</evidence>
<evidence type="ECO:0000313" key="3">
    <source>
        <dbReference type="Proteomes" id="UP001053296"/>
    </source>
</evidence>
<proteinExistence type="predicted"/>
<keyword evidence="1" id="KW-0812">Transmembrane</keyword>
<keyword evidence="3" id="KW-1185">Reference proteome</keyword>
<dbReference type="EMBL" id="AP024485">
    <property type="protein sequence ID" value="BCS88831.1"/>
    <property type="molecule type" value="Genomic_DNA"/>
</dbReference>
<accession>A0ABM7P770</accession>
<reference evidence="2" key="1">
    <citation type="journal article" date="2022" name="Arch. Microbiol.">
        <title>Pseudodesulfovibrio sediminis sp. nov., a mesophilic and neutrophilic sulfate-reducing bacterium isolated from sediment of a brackish lake.</title>
        <authorList>
            <person name="Takahashi A."/>
            <person name="Kojima H."/>
            <person name="Watanabe M."/>
            <person name="Fukui M."/>
        </authorList>
    </citation>
    <scope>NUCLEOTIDE SEQUENCE</scope>
    <source>
        <strain evidence="2">SF6</strain>
    </source>
</reference>
<name>A0ABM7P770_9BACT</name>
<evidence type="ECO:0000256" key="1">
    <source>
        <dbReference type="SAM" id="Phobius"/>
    </source>
</evidence>
<gene>
    <name evidence="2" type="ORF">PSDVSF_20730</name>
</gene>
<protein>
    <submittedName>
        <fullName evidence="2">Uncharacterized protein</fullName>
    </submittedName>
</protein>
<sequence length="109" mass="11955">MSISPATKGIIQNICNTVTIIGLCLVGVVLLKYYDGGLAPKYFPESLHTDKHHVYGLLLALPIPLHVTFIGLIVQKRWLSANMARFAWIGITVSGIWLGIALLIKIFAL</sequence>
<feature type="transmembrane region" description="Helical" evidence="1">
    <location>
        <begin position="54"/>
        <end position="74"/>
    </location>
</feature>
<keyword evidence="1" id="KW-1133">Transmembrane helix</keyword>
<keyword evidence="1" id="KW-0472">Membrane</keyword>
<organism evidence="2 3">
    <name type="scientific">Pseudodesulfovibrio sediminis</name>
    <dbReference type="NCBI Taxonomy" id="2810563"/>
    <lineage>
        <taxon>Bacteria</taxon>
        <taxon>Pseudomonadati</taxon>
        <taxon>Thermodesulfobacteriota</taxon>
        <taxon>Desulfovibrionia</taxon>
        <taxon>Desulfovibrionales</taxon>
        <taxon>Desulfovibrionaceae</taxon>
    </lineage>
</organism>
<dbReference type="RefSeq" id="WP_229590818.1">
    <property type="nucleotide sequence ID" value="NZ_AP024485.1"/>
</dbReference>
<feature type="transmembrane region" description="Helical" evidence="1">
    <location>
        <begin position="86"/>
        <end position="108"/>
    </location>
</feature>
<dbReference type="Proteomes" id="UP001053296">
    <property type="component" value="Chromosome"/>
</dbReference>